<protein>
    <submittedName>
        <fullName evidence="8">Butyrate kinase 2</fullName>
        <ecNumber evidence="8">2.7.2.7</ecNumber>
    </submittedName>
</protein>
<comment type="subcellular location">
    <subcellularLocation>
        <location evidence="1">Cytoplasm</location>
    </subcellularLocation>
</comment>
<dbReference type="EMBL" id="VSSQ01001829">
    <property type="protein sequence ID" value="MPM11422.1"/>
    <property type="molecule type" value="Genomic_DNA"/>
</dbReference>
<dbReference type="EC" id="2.7.2.7" evidence="8"/>
<evidence type="ECO:0000256" key="6">
    <source>
        <dbReference type="ARBA" id="ARBA00022840"/>
    </source>
</evidence>
<dbReference type="PANTHER" id="PTHR21060:SF3">
    <property type="entry name" value="BUTYRATE KINASE 2-RELATED"/>
    <property type="match status" value="1"/>
</dbReference>
<dbReference type="GO" id="GO:0005737">
    <property type="term" value="C:cytoplasm"/>
    <property type="evidence" value="ECO:0007669"/>
    <property type="project" value="UniProtKB-SubCell"/>
</dbReference>
<gene>
    <name evidence="8" type="primary">buk2_16</name>
    <name evidence="8" type="ORF">SDC9_57766</name>
</gene>
<dbReference type="CDD" id="cd24011">
    <property type="entry name" value="ASKHA_NBD_BK"/>
    <property type="match status" value="1"/>
</dbReference>
<dbReference type="GO" id="GO:0047761">
    <property type="term" value="F:butyrate kinase activity"/>
    <property type="evidence" value="ECO:0007669"/>
    <property type="project" value="UniProtKB-EC"/>
</dbReference>
<comment type="catalytic activity">
    <reaction evidence="7">
        <text>butanoate + ATP = butanoyl phosphate + ADP</text>
        <dbReference type="Rhea" id="RHEA:13585"/>
        <dbReference type="ChEBI" id="CHEBI:17968"/>
        <dbReference type="ChEBI" id="CHEBI:30616"/>
        <dbReference type="ChEBI" id="CHEBI:58079"/>
        <dbReference type="ChEBI" id="CHEBI:456216"/>
        <dbReference type="EC" id="2.7.2.7"/>
    </reaction>
</comment>
<evidence type="ECO:0000256" key="4">
    <source>
        <dbReference type="ARBA" id="ARBA00022741"/>
    </source>
</evidence>
<evidence type="ECO:0000256" key="2">
    <source>
        <dbReference type="ARBA" id="ARBA00022490"/>
    </source>
</evidence>
<evidence type="ECO:0000256" key="1">
    <source>
        <dbReference type="ARBA" id="ARBA00004496"/>
    </source>
</evidence>
<accession>A0A644X5I1</accession>
<dbReference type="NCBIfam" id="NF002834">
    <property type="entry name" value="PRK03011.1-5"/>
    <property type="match status" value="1"/>
</dbReference>
<dbReference type="PROSITE" id="PS01076">
    <property type="entry name" value="ACETATE_KINASE_2"/>
    <property type="match status" value="1"/>
</dbReference>
<dbReference type="InterPro" id="IPR000890">
    <property type="entry name" value="Aliphatic_acid_kin_short-chain"/>
</dbReference>
<evidence type="ECO:0000256" key="3">
    <source>
        <dbReference type="ARBA" id="ARBA00022679"/>
    </source>
</evidence>
<dbReference type="PANTHER" id="PTHR21060">
    <property type="entry name" value="ACETATE KINASE"/>
    <property type="match status" value="1"/>
</dbReference>
<organism evidence="8">
    <name type="scientific">bioreactor metagenome</name>
    <dbReference type="NCBI Taxonomy" id="1076179"/>
    <lineage>
        <taxon>unclassified sequences</taxon>
        <taxon>metagenomes</taxon>
        <taxon>ecological metagenomes</taxon>
    </lineage>
</organism>
<dbReference type="GO" id="GO:0006083">
    <property type="term" value="P:acetate metabolic process"/>
    <property type="evidence" value="ECO:0007669"/>
    <property type="project" value="TreeGrafter"/>
</dbReference>
<sequence>MESENYRQDPLHTGEERAMAFQILAINPGSTSTKIAWYSDGTETWRETVRHDPDALAAFPSVADQFSFRLETIAEALASHGASFDELSAVAGRGGLVEPIPGGTYAVDDMLLKRLRMGKPWEHASNLGGILADAICRSRNLPAFIVDPVAVDEMNPVAKITGLPELPKASLGHALNIKATVRRAAGDLGKAWDELNFIVAHIGGGITVCAHEKGRMTDLNNANEFGPFSPERAGGLPAGDLVRMCFGESMTEKDMLRKMVGRGGLMAYTGTSDVREVKTMAAGGDERAREALDAMAYAVAKEIGAQAAVLSGNVDAVLFTGGVAFDSDFVAAVQKRVQWIAPVLVYPGEDEMPALAEGALRVLRGEEECKIYGRYISGGEKA</sequence>
<dbReference type="GO" id="GO:0008776">
    <property type="term" value="F:acetate kinase activity"/>
    <property type="evidence" value="ECO:0007669"/>
    <property type="project" value="TreeGrafter"/>
</dbReference>
<dbReference type="Pfam" id="PF00871">
    <property type="entry name" value="Acetate_kinase"/>
    <property type="match status" value="1"/>
</dbReference>
<keyword evidence="6" id="KW-0067">ATP-binding</keyword>
<keyword evidence="3 8" id="KW-0808">Transferase</keyword>
<dbReference type="GO" id="GO:0005524">
    <property type="term" value="F:ATP binding"/>
    <property type="evidence" value="ECO:0007669"/>
    <property type="project" value="UniProtKB-KW"/>
</dbReference>
<dbReference type="NCBIfam" id="TIGR02707">
    <property type="entry name" value="butyr_kinase"/>
    <property type="match status" value="1"/>
</dbReference>
<evidence type="ECO:0000313" key="8">
    <source>
        <dbReference type="EMBL" id="MPM11422.1"/>
    </source>
</evidence>
<evidence type="ECO:0000256" key="7">
    <source>
        <dbReference type="ARBA" id="ARBA00048596"/>
    </source>
</evidence>
<keyword evidence="5 8" id="KW-0418">Kinase</keyword>
<dbReference type="HAMAP" id="MF_00542">
    <property type="entry name" value="Butyrate_kinase"/>
    <property type="match status" value="1"/>
</dbReference>
<dbReference type="InterPro" id="IPR023865">
    <property type="entry name" value="Aliphatic_acid_kinase_CS"/>
</dbReference>
<dbReference type="InterPro" id="IPR043129">
    <property type="entry name" value="ATPase_NBD"/>
</dbReference>
<keyword evidence="2" id="KW-0963">Cytoplasm</keyword>
<name>A0A644X5I1_9ZZZZ</name>
<dbReference type="SUPFAM" id="SSF53067">
    <property type="entry name" value="Actin-like ATPase domain"/>
    <property type="match status" value="2"/>
</dbReference>
<dbReference type="PIRSF" id="PIRSF036458">
    <property type="entry name" value="Butyrate_kin"/>
    <property type="match status" value="1"/>
</dbReference>
<evidence type="ECO:0000256" key="5">
    <source>
        <dbReference type="ARBA" id="ARBA00022777"/>
    </source>
</evidence>
<dbReference type="AlphaFoldDB" id="A0A644X5I1"/>
<reference evidence="8" key="1">
    <citation type="submission" date="2019-08" db="EMBL/GenBank/DDBJ databases">
        <authorList>
            <person name="Kucharzyk K."/>
            <person name="Murdoch R.W."/>
            <person name="Higgins S."/>
            <person name="Loffler F."/>
        </authorList>
    </citation>
    <scope>NUCLEOTIDE SEQUENCE</scope>
</reference>
<dbReference type="Gene3D" id="3.30.420.40">
    <property type="match status" value="2"/>
</dbReference>
<dbReference type="InterPro" id="IPR011245">
    <property type="entry name" value="Butyrate_kin"/>
</dbReference>
<keyword evidence="4" id="KW-0547">Nucleotide-binding</keyword>
<dbReference type="PRINTS" id="PR00471">
    <property type="entry name" value="ACETATEKNASE"/>
</dbReference>
<dbReference type="PROSITE" id="PS01075">
    <property type="entry name" value="ACETATE_KINASE_1"/>
    <property type="match status" value="1"/>
</dbReference>
<proteinExistence type="inferred from homology"/>
<comment type="caution">
    <text evidence="8">The sequence shown here is derived from an EMBL/GenBank/DDBJ whole genome shotgun (WGS) entry which is preliminary data.</text>
</comment>